<organism evidence="1 2">
    <name type="scientific">Candidatus Nitrosocosmicus arcticus</name>
    <dbReference type="NCBI Taxonomy" id="2035267"/>
    <lineage>
        <taxon>Archaea</taxon>
        <taxon>Nitrososphaerota</taxon>
        <taxon>Nitrososphaeria</taxon>
        <taxon>Nitrososphaerales</taxon>
        <taxon>Nitrososphaeraceae</taxon>
        <taxon>Candidatus Nitrosocosmicus</taxon>
    </lineage>
</organism>
<dbReference type="Proteomes" id="UP000315289">
    <property type="component" value="Unassembled WGS sequence"/>
</dbReference>
<keyword evidence="2" id="KW-1185">Reference proteome</keyword>
<protein>
    <submittedName>
        <fullName evidence="1">Uncharacterized protein</fullName>
    </submittedName>
</protein>
<sequence>MFILFKINIFVINTSLDKKNIYHDILSLSFKLINLRCSNTNPVNTLYISEFTTLSEYYKIM</sequence>
<dbReference type="AlphaFoldDB" id="A0A557SRR1"/>
<evidence type="ECO:0000313" key="1">
    <source>
        <dbReference type="EMBL" id="TVP39279.1"/>
    </source>
</evidence>
<comment type="caution">
    <text evidence="1">The sequence shown here is derived from an EMBL/GenBank/DDBJ whole genome shotgun (WGS) entry which is preliminary data.</text>
</comment>
<accession>A0A557SRR1</accession>
<evidence type="ECO:0000313" key="2">
    <source>
        <dbReference type="Proteomes" id="UP000315289"/>
    </source>
</evidence>
<dbReference type="EMBL" id="VOAH01000017">
    <property type="protein sequence ID" value="TVP39279.1"/>
    <property type="molecule type" value="Genomic_DNA"/>
</dbReference>
<reference evidence="1 2" key="1">
    <citation type="journal article" date="2019" name="Front. Microbiol.">
        <title>Ammonia Oxidation by the Arctic Terrestrial Thaumarchaeote Candidatus Nitrosocosmicus arcticus Is Stimulated by Increasing Temperatures.</title>
        <authorList>
            <person name="Alves R.J.E."/>
            <person name="Kerou M."/>
            <person name="Zappe A."/>
            <person name="Bittner R."/>
            <person name="Abby S.S."/>
            <person name="Schmidt H.A."/>
            <person name="Pfeifer K."/>
            <person name="Schleper C."/>
        </authorList>
    </citation>
    <scope>NUCLEOTIDE SEQUENCE [LARGE SCALE GENOMIC DNA]</scope>
    <source>
        <strain evidence="1 2">Kfb</strain>
    </source>
</reference>
<name>A0A557SRR1_9ARCH</name>
<gene>
    <name evidence="1" type="ORF">NARC_170019</name>
</gene>
<proteinExistence type="predicted"/>